<keyword evidence="3" id="KW-1185">Reference proteome</keyword>
<evidence type="ECO:0000256" key="1">
    <source>
        <dbReference type="SAM" id="MobiDB-lite"/>
    </source>
</evidence>
<accession>A0A6N7W8Y8</accession>
<proteinExistence type="predicted"/>
<reference evidence="2 3" key="1">
    <citation type="submission" date="2019-08" db="EMBL/GenBank/DDBJ databases">
        <title>In-depth cultivation of the pig gut microbiome towards novel bacterial diversity and tailored functional studies.</title>
        <authorList>
            <person name="Wylensek D."/>
            <person name="Hitch T.C.A."/>
            <person name="Clavel T."/>
        </authorList>
    </citation>
    <scope>NUCLEOTIDE SEQUENCE [LARGE SCALE GENOMIC DNA]</scope>
    <source>
        <strain evidence="2 3">WB03_NA08</strain>
    </source>
</reference>
<feature type="compositionally biased region" description="Polar residues" evidence="1">
    <location>
        <begin position="32"/>
        <end position="41"/>
    </location>
</feature>
<sequence>MKDLPLEPGEEEIEPSEELLFRQITVHLMNNGKPSTSSFGPATSDKGKPSFSRESVVSAKDAQTWHNQHAKSESLGVWSVSVDEAASTGLRTIDDSAVPPAPWSQKAPGHCYVDYRAMEKRAERECRAVLLRFALKRGQVPTGDDEEPTA</sequence>
<protein>
    <submittedName>
        <fullName evidence="2">Uncharacterized protein</fullName>
    </submittedName>
</protein>
<evidence type="ECO:0000313" key="2">
    <source>
        <dbReference type="EMBL" id="MSS84953.1"/>
    </source>
</evidence>
<dbReference type="RefSeq" id="WP_154545770.1">
    <property type="nucleotide sequence ID" value="NZ_VULO01000011.1"/>
</dbReference>
<gene>
    <name evidence="2" type="ORF">FYJ24_09295</name>
</gene>
<dbReference type="AlphaFoldDB" id="A0A6N7W8Y8"/>
<comment type="caution">
    <text evidence="2">The sequence shown here is derived from an EMBL/GenBank/DDBJ whole genome shotgun (WGS) entry which is preliminary data.</text>
</comment>
<name>A0A6N7W8Y8_9ACTO</name>
<dbReference type="EMBL" id="VULO01000011">
    <property type="protein sequence ID" value="MSS84953.1"/>
    <property type="molecule type" value="Genomic_DNA"/>
</dbReference>
<dbReference type="Proteomes" id="UP000470875">
    <property type="component" value="Unassembled WGS sequence"/>
</dbReference>
<evidence type="ECO:0000313" key="3">
    <source>
        <dbReference type="Proteomes" id="UP000470875"/>
    </source>
</evidence>
<organism evidence="2 3">
    <name type="scientific">Scrofimicrobium canadense</name>
    <dbReference type="NCBI Taxonomy" id="2652290"/>
    <lineage>
        <taxon>Bacteria</taxon>
        <taxon>Bacillati</taxon>
        <taxon>Actinomycetota</taxon>
        <taxon>Actinomycetes</taxon>
        <taxon>Actinomycetales</taxon>
        <taxon>Actinomycetaceae</taxon>
        <taxon>Scrofimicrobium</taxon>
    </lineage>
</organism>
<feature type="region of interest" description="Disordered" evidence="1">
    <location>
        <begin position="31"/>
        <end position="70"/>
    </location>
</feature>